<dbReference type="OrthoDB" id="8062037at2759"/>
<evidence type="ECO:0000256" key="3">
    <source>
        <dbReference type="ARBA" id="ARBA00022824"/>
    </source>
</evidence>
<keyword evidence="2 7" id="KW-0812">Transmembrane</keyword>
<feature type="transmembrane region" description="Helical" evidence="7">
    <location>
        <begin position="144"/>
        <end position="165"/>
    </location>
</feature>
<dbReference type="InterPro" id="IPR021013">
    <property type="entry name" value="ATPase_Vma12"/>
</dbReference>
<reference evidence="8" key="1">
    <citation type="submission" date="2022-01" db="EMBL/GenBank/DDBJ databases">
        <authorList>
            <person name="King R."/>
        </authorList>
    </citation>
    <scope>NUCLEOTIDE SEQUENCE</scope>
</reference>
<feature type="coiled-coil region" evidence="6">
    <location>
        <begin position="246"/>
        <end position="335"/>
    </location>
</feature>
<dbReference type="Proteomes" id="UP001153636">
    <property type="component" value="Chromosome 4"/>
</dbReference>
<evidence type="ECO:0000313" key="9">
    <source>
        <dbReference type="Proteomes" id="UP001153636"/>
    </source>
</evidence>
<evidence type="ECO:0000256" key="1">
    <source>
        <dbReference type="ARBA" id="ARBA00004477"/>
    </source>
</evidence>
<dbReference type="PANTHER" id="PTHR31394">
    <property type="entry name" value="TRANSMEMBRANE PROTEIN 199"/>
    <property type="match status" value="1"/>
</dbReference>
<dbReference type="Pfam" id="PF11712">
    <property type="entry name" value="Vma12"/>
    <property type="match status" value="1"/>
</dbReference>
<evidence type="ECO:0000256" key="4">
    <source>
        <dbReference type="ARBA" id="ARBA00022989"/>
    </source>
</evidence>
<gene>
    <name evidence="8" type="ORF">PSYICH_LOCUS10132</name>
</gene>
<dbReference type="PANTHER" id="PTHR31394:SF1">
    <property type="entry name" value="TRANSMEMBRANE PROTEIN 199"/>
    <property type="match status" value="1"/>
</dbReference>
<keyword evidence="5 7" id="KW-0472">Membrane</keyword>
<keyword evidence="4 7" id="KW-1133">Transmembrane helix</keyword>
<dbReference type="GO" id="GO:0005789">
    <property type="term" value="C:endoplasmic reticulum membrane"/>
    <property type="evidence" value="ECO:0007669"/>
    <property type="project" value="UniProtKB-SubCell"/>
</dbReference>
<dbReference type="AlphaFoldDB" id="A0A9P0D587"/>
<evidence type="ECO:0000256" key="5">
    <source>
        <dbReference type="ARBA" id="ARBA00023136"/>
    </source>
</evidence>
<evidence type="ECO:0000256" key="2">
    <source>
        <dbReference type="ARBA" id="ARBA00022692"/>
    </source>
</evidence>
<accession>A0A9P0D587</accession>
<keyword evidence="6" id="KW-0175">Coiled coil</keyword>
<evidence type="ECO:0000256" key="7">
    <source>
        <dbReference type="SAM" id="Phobius"/>
    </source>
</evidence>
<proteinExistence type="predicted"/>
<evidence type="ECO:0000256" key="6">
    <source>
        <dbReference type="SAM" id="Coils"/>
    </source>
</evidence>
<feature type="coiled-coil region" evidence="6">
    <location>
        <begin position="360"/>
        <end position="412"/>
    </location>
</feature>
<comment type="subcellular location">
    <subcellularLocation>
        <location evidence="1">Endoplasmic reticulum membrane</location>
        <topology evidence="1">Multi-pass membrane protein</topology>
    </subcellularLocation>
</comment>
<protein>
    <submittedName>
        <fullName evidence="8">Uncharacterized protein</fullName>
    </submittedName>
</protein>
<sequence length="542" mass="62302">MQLKAYINKIKTFHTIPKGLLNNHVQSISTLFTPNIELLQGSTKVHEDVLLSIEDCNYLQYYLNEENKKNGKKIWLHELLEGSEIILPKNKEVARDKELEKRCNSLRQQQANAAYFRMTKNFDMKKYSPDDTIGYQLKQINKDLLAVFQFIISVIVGFIFGFFGIELLTGYIDHGTKIVLGIVCAIIVAVAELSKSCPQCRNRVTEKTIHKAYFNISNAEQAQDAAILLHKLDNANFSISLKEKEIKTINEKKYKLKQQNKSLREEVARLENNDRTMESTMHAFKDQIVYFKSKAKDTDRLSDEIIKLKSTIRNMENVEAVLKASREQVNNILRDEHNVESLALLAATLKKALLDSEKKVREIDFSLKKLKNEYRKLKKDYDLLQTQNADSRRELQQLKIKNEKERNILKQRLKGASINNIIVERVENIVNSDSPYLPVKSNFGSFLDTKFQAPSDKPESSLNKEYSFLKKSQKVPEIKSGTKNDEVCYNGLGGSQREDIYPIPKGLKRNKSSSSISSRKFKKLAPNMNSKTTITQFVNLCE</sequence>
<evidence type="ECO:0000313" key="8">
    <source>
        <dbReference type="EMBL" id="CAH1110111.1"/>
    </source>
</evidence>
<keyword evidence="3" id="KW-0256">Endoplasmic reticulum</keyword>
<dbReference type="GO" id="GO:0070072">
    <property type="term" value="P:vacuolar proton-transporting V-type ATPase complex assembly"/>
    <property type="evidence" value="ECO:0007669"/>
    <property type="project" value="InterPro"/>
</dbReference>
<keyword evidence="9" id="KW-1185">Reference proteome</keyword>
<name>A0A9P0D587_9CUCU</name>
<dbReference type="EMBL" id="OV651816">
    <property type="protein sequence ID" value="CAH1110111.1"/>
    <property type="molecule type" value="Genomic_DNA"/>
</dbReference>
<organism evidence="8 9">
    <name type="scientific">Psylliodes chrysocephalus</name>
    <dbReference type="NCBI Taxonomy" id="3402493"/>
    <lineage>
        <taxon>Eukaryota</taxon>
        <taxon>Metazoa</taxon>
        <taxon>Ecdysozoa</taxon>
        <taxon>Arthropoda</taxon>
        <taxon>Hexapoda</taxon>
        <taxon>Insecta</taxon>
        <taxon>Pterygota</taxon>
        <taxon>Neoptera</taxon>
        <taxon>Endopterygota</taxon>
        <taxon>Coleoptera</taxon>
        <taxon>Polyphaga</taxon>
        <taxon>Cucujiformia</taxon>
        <taxon>Chrysomeloidea</taxon>
        <taxon>Chrysomelidae</taxon>
        <taxon>Galerucinae</taxon>
        <taxon>Alticini</taxon>
        <taxon>Psylliodes</taxon>
    </lineage>
</organism>